<dbReference type="InterPro" id="IPR059117">
    <property type="entry name" value="APS_kinase_dom"/>
</dbReference>
<comment type="similarity">
    <text evidence="4 9 10">Belongs to the APS kinase family.</text>
</comment>
<dbReference type="Gene3D" id="3.40.50.300">
    <property type="entry name" value="P-loop containing nucleotide triphosphate hydrolases"/>
    <property type="match status" value="1"/>
</dbReference>
<keyword evidence="8 9" id="KW-0067">ATP-binding</keyword>
<feature type="active site" description="Phosphoserine intermediate" evidence="9">
    <location>
        <position position="107"/>
    </location>
</feature>
<evidence type="ECO:0000313" key="12">
    <source>
        <dbReference type="EMBL" id="RIE01769.1"/>
    </source>
</evidence>
<evidence type="ECO:0000259" key="11">
    <source>
        <dbReference type="Pfam" id="PF01583"/>
    </source>
</evidence>
<name>A0A398CKN9_9BACL</name>
<dbReference type="HAMAP" id="MF_00065">
    <property type="entry name" value="Adenylyl_sulf_kinase"/>
    <property type="match status" value="1"/>
</dbReference>
<protein>
    <recommendedName>
        <fullName evidence="9 10">Adenylyl-sulfate kinase</fullName>
        <ecNumber evidence="9 10">2.7.1.25</ecNumber>
    </recommendedName>
    <alternativeName>
        <fullName evidence="9">APS kinase</fullName>
    </alternativeName>
    <alternativeName>
        <fullName evidence="9">ATP adenosine-5'-phosphosulfate 3'-phosphotransferase</fullName>
    </alternativeName>
    <alternativeName>
        <fullName evidence="9">Adenosine-5'-phosphosulfate kinase</fullName>
    </alternativeName>
</protein>
<dbReference type="NCBIfam" id="NF003013">
    <property type="entry name" value="PRK03846.1"/>
    <property type="match status" value="1"/>
</dbReference>
<accession>A0A398CKN9</accession>
<evidence type="ECO:0000256" key="5">
    <source>
        <dbReference type="ARBA" id="ARBA00022679"/>
    </source>
</evidence>
<dbReference type="NCBIfam" id="TIGR00455">
    <property type="entry name" value="apsK"/>
    <property type="match status" value="1"/>
</dbReference>
<dbReference type="EC" id="2.7.1.25" evidence="9 10"/>
<comment type="function">
    <text evidence="2 9 10">Catalyzes the synthesis of activated sulfate.</text>
</comment>
<feature type="binding site" evidence="9">
    <location>
        <begin position="33"/>
        <end position="40"/>
    </location>
    <ligand>
        <name>ATP</name>
        <dbReference type="ChEBI" id="CHEBI:30616"/>
    </ligand>
</feature>
<evidence type="ECO:0000256" key="9">
    <source>
        <dbReference type="HAMAP-Rule" id="MF_00065"/>
    </source>
</evidence>
<feature type="domain" description="APS kinase" evidence="11">
    <location>
        <begin position="25"/>
        <end position="174"/>
    </location>
</feature>
<dbReference type="UniPathway" id="UPA00140">
    <property type="reaction ID" value="UER00205"/>
</dbReference>
<evidence type="ECO:0000256" key="8">
    <source>
        <dbReference type="ARBA" id="ARBA00022840"/>
    </source>
</evidence>
<gene>
    <name evidence="9 12" type="primary">cysC</name>
    <name evidence="12" type="ORF">D3H35_13280</name>
</gene>
<keyword evidence="5 9" id="KW-0808">Transferase</keyword>
<keyword evidence="7 9" id="KW-0418">Kinase</keyword>
<dbReference type="RefSeq" id="WP_119149826.1">
    <property type="nucleotide sequence ID" value="NZ_JBHSOV010000032.1"/>
</dbReference>
<dbReference type="PANTHER" id="PTHR11055">
    <property type="entry name" value="BIFUNCTIONAL 3'-PHOSPHOADENOSINE 5'-PHOSPHOSULFATE SYNTHASE"/>
    <property type="match status" value="1"/>
</dbReference>
<dbReference type="GO" id="GO:0004020">
    <property type="term" value="F:adenylylsulfate kinase activity"/>
    <property type="evidence" value="ECO:0007669"/>
    <property type="project" value="UniProtKB-UniRule"/>
</dbReference>
<keyword evidence="6 9" id="KW-0547">Nucleotide-binding</keyword>
<sequence length="202" mass="22711">MKAEQLTWSSPIVTQADRERQNGHRGLVLWFTGLSGAGKSTLAVECERYLHRQGIRTYVLDGDNIRHGLNSDLSFTDADRKENIRRIGEVAKLMADAGLVTIVSFISPFRADRDIVRHSLGEGRFLEIYVRCPLAVCERRDPKGLYQKARAGSLTSFTGIDAPYEEPLQPELAINTDQVDVEQAVRRIIQYLDLHESLKADG</sequence>
<proteinExistence type="inferred from homology"/>
<dbReference type="FunFam" id="3.40.50.300:FF:000212">
    <property type="entry name" value="Adenylyl-sulfate kinase"/>
    <property type="match status" value="1"/>
</dbReference>
<evidence type="ECO:0000313" key="13">
    <source>
        <dbReference type="Proteomes" id="UP000266340"/>
    </source>
</evidence>
<dbReference type="AlphaFoldDB" id="A0A398CKN9"/>
<dbReference type="GO" id="GO:0005524">
    <property type="term" value="F:ATP binding"/>
    <property type="evidence" value="ECO:0007669"/>
    <property type="project" value="UniProtKB-UniRule"/>
</dbReference>
<evidence type="ECO:0000256" key="2">
    <source>
        <dbReference type="ARBA" id="ARBA00002632"/>
    </source>
</evidence>
<reference evidence="12 13" key="1">
    <citation type="submission" date="2018-09" db="EMBL/GenBank/DDBJ databases">
        <title>Cohnella cavernae sp. nov., isolated from a karst cave.</title>
        <authorList>
            <person name="Zhu H."/>
        </authorList>
    </citation>
    <scope>NUCLEOTIDE SEQUENCE [LARGE SCALE GENOMIC DNA]</scope>
    <source>
        <strain evidence="12 13">K2E09-144</strain>
    </source>
</reference>
<evidence type="ECO:0000256" key="7">
    <source>
        <dbReference type="ARBA" id="ARBA00022777"/>
    </source>
</evidence>
<organism evidence="12 13">
    <name type="scientific">Cohnella faecalis</name>
    <dbReference type="NCBI Taxonomy" id="2315694"/>
    <lineage>
        <taxon>Bacteria</taxon>
        <taxon>Bacillati</taxon>
        <taxon>Bacillota</taxon>
        <taxon>Bacilli</taxon>
        <taxon>Bacillales</taxon>
        <taxon>Paenibacillaceae</taxon>
        <taxon>Cohnella</taxon>
    </lineage>
</organism>
<dbReference type="GO" id="GO:0000103">
    <property type="term" value="P:sulfate assimilation"/>
    <property type="evidence" value="ECO:0007669"/>
    <property type="project" value="UniProtKB-UniRule"/>
</dbReference>
<dbReference type="SUPFAM" id="SSF52540">
    <property type="entry name" value="P-loop containing nucleoside triphosphate hydrolases"/>
    <property type="match status" value="1"/>
</dbReference>
<dbReference type="InterPro" id="IPR002891">
    <property type="entry name" value="APS"/>
</dbReference>
<evidence type="ECO:0000256" key="4">
    <source>
        <dbReference type="ARBA" id="ARBA00007008"/>
    </source>
</evidence>
<dbReference type="CDD" id="cd02027">
    <property type="entry name" value="APSK"/>
    <property type="match status" value="1"/>
</dbReference>
<evidence type="ECO:0000256" key="3">
    <source>
        <dbReference type="ARBA" id="ARBA00004806"/>
    </source>
</evidence>
<evidence type="ECO:0000256" key="1">
    <source>
        <dbReference type="ARBA" id="ARBA00001823"/>
    </source>
</evidence>
<dbReference type="Pfam" id="PF01583">
    <property type="entry name" value="APS_kinase"/>
    <property type="match status" value="1"/>
</dbReference>
<dbReference type="OrthoDB" id="9804504at2"/>
<comment type="caution">
    <text evidence="12">The sequence shown here is derived from an EMBL/GenBank/DDBJ whole genome shotgun (WGS) entry which is preliminary data.</text>
</comment>
<dbReference type="GO" id="GO:0070814">
    <property type="term" value="P:hydrogen sulfide biosynthetic process"/>
    <property type="evidence" value="ECO:0007669"/>
    <property type="project" value="UniProtKB-UniRule"/>
</dbReference>
<keyword evidence="13" id="KW-1185">Reference proteome</keyword>
<evidence type="ECO:0000256" key="10">
    <source>
        <dbReference type="RuleBase" id="RU004347"/>
    </source>
</evidence>
<dbReference type="Proteomes" id="UP000266340">
    <property type="component" value="Unassembled WGS sequence"/>
</dbReference>
<dbReference type="EMBL" id="QXJM01000039">
    <property type="protein sequence ID" value="RIE01769.1"/>
    <property type="molecule type" value="Genomic_DNA"/>
</dbReference>
<keyword evidence="9" id="KW-0597">Phosphoprotein</keyword>
<comment type="catalytic activity">
    <reaction evidence="1 9 10">
        <text>adenosine 5'-phosphosulfate + ATP = 3'-phosphoadenylyl sulfate + ADP + H(+)</text>
        <dbReference type="Rhea" id="RHEA:24152"/>
        <dbReference type="ChEBI" id="CHEBI:15378"/>
        <dbReference type="ChEBI" id="CHEBI:30616"/>
        <dbReference type="ChEBI" id="CHEBI:58243"/>
        <dbReference type="ChEBI" id="CHEBI:58339"/>
        <dbReference type="ChEBI" id="CHEBI:456216"/>
        <dbReference type="EC" id="2.7.1.25"/>
    </reaction>
</comment>
<dbReference type="InterPro" id="IPR027417">
    <property type="entry name" value="P-loop_NTPase"/>
</dbReference>
<evidence type="ECO:0000256" key="6">
    <source>
        <dbReference type="ARBA" id="ARBA00022741"/>
    </source>
</evidence>
<comment type="pathway">
    <text evidence="3 9 10">Sulfur metabolism; hydrogen sulfide biosynthesis; sulfite from sulfate: step 2/3.</text>
</comment>
<dbReference type="PANTHER" id="PTHR11055:SF1">
    <property type="entry name" value="PAPS SYNTHETASE, ISOFORM D"/>
    <property type="match status" value="1"/>
</dbReference>